<dbReference type="CDD" id="cd11883">
    <property type="entry name" value="SH3_Sdc25"/>
    <property type="match status" value="1"/>
</dbReference>
<feature type="compositionally biased region" description="Basic and acidic residues" evidence="7">
    <location>
        <begin position="226"/>
        <end position="238"/>
    </location>
</feature>
<dbReference type="PROSITE" id="PS50212">
    <property type="entry name" value="RASGEF_NTER"/>
    <property type="match status" value="1"/>
</dbReference>
<dbReference type="Pfam" id="PF00618">
    <property type="entry name" value="RasGEF_N"/>
    <property type="match status" value="1"/>
</dbReference>
<dbReference type="Proteomes" id="UP000262825">
    <property type="component" value="Unassembled WGS sequence"/>
</dbReference>
<feature type="compositionally biased region" description="Basic and acidic residues" evidence="7">
    <location>
        <begin position="589"/>
        <end position="627"/>
    </location>
</feature>
<evidence type="ECO:0000256" key="7">
    <source>
        <dbReference type="SAM" id="MobiDB-lite"/>
    </source>
</evidence>
<dbReference type="InterPro" id="IPR036028">
    <property type="entry name" value="SH3-like_dom_sf"/>
</dbReference>
<dbReference type="GO" id="GO:0005886">
    <property type="term" value="C:plasma membrane"/>
    <property type="evidence" value="ECO:0007669"/>
    <property type="project" value="TreeGrafter"/>
</dbReference>
<dbReference type="GO" id="GO:0051301">
    <property type="term" value="P:cell division"/>
    <property type="evidence" value="ECO:0007669"/>
    <property type="project" value="UniProtKB-KW"/>
</dbReference>
<feature type="domain" description="SH3" evidence="8">
    <location>
        <begin position="39"/>
        <end position="112"/>
    </location>
</feature>
<dbReference type="InterPro" id="IPR001895">
    <property type="entry name" value="RASGEF_cat_dom"/>
</dbReference>
<feature type="compositionally biased region" description="Polar residues" evidence="7">
    <location>
        <begin position="17"/>
        <end position="29"/>
    </location>
</feature>
<feature type="compositionally biased region" description="Low complexity" evidence="7">
    <location>
        <begin position="1662"/>
        <end position="1676"/>
    </location>
</feature>
<keyword evidence="1 6" id="KW-0728">SH3 domain</keyword>
<dbReference type="Gene3D" id="1.20.870.10">
    <property type="entry name" value="Son of sevenless (SoS) protein Chain: S domain 1"/>
    <property type="match status" value="1"/>
</dbReference>
<feature type="compositionally biased region" description="Basic and acidic residues" evidence="7">
    <location>
        <begin position="435"/>
        <end position="451"/>
    </location>
</feature>
<sequence length="2007" mass="226162">MNNRSSISTGSNSSDNKTTTTADINTASPVTHPPNMIIKPIDIVIAAFDFTSNSMSTSGINYLYFKEGQVIYVLNKDNNNLWWDGIIVINNNANEDLIRGWFPGNFTKPLYNNKNNNFSATSNPNLHHHKISSSLHYLSKYKYGNSTSRKNSIISNNSNASSSHHSSSSQQQHNNPINTTTHTKYRETSPFSTSSSSSSSASLPVSASIKNNLNSSTSTNINTDNTSKKNDSNQEQHKQKMKILTENEIRNLISNLSPSIANTTLKDNTSLMCGGASVNNNYIDNSGINSGFSKSDKYNDTGSNSSNTSNALSGMNNPVLIWVPVPVKEIYNSNDKSNDNFGGTGYTEDGTKNEKNTSYSSPKILYYNKLLDVYCKKLPFVDYPELNNNSLFPTDENDVDLSVRLLTKDEDDKLKKTGNADHINSVEDDTNTSGLKKEDHDNNNNNNKDKSQTGTAITTFNSENVFLFDSSHFYCDDAKDITSWSNLHSLICFNLNMAQLHITKEPSSYMFQYHLNLVSKYSLYFHTTVRLLQKQITKAKKKEIKKLLKIIRRSFFIISVNGYLYFNSNYYNDHFKCNKNTFSSVPSSKTDHTHPCQHAEHRNITKDFNDNNRMPREPVLESHQGLNHETHFSNNEEKYEHNDATINTTDMDANGIKSSKFSSSSSSLSSSSSGGSFSNFVDARSGSDSRHFNDFDTQAINTSLLLSKSASNSVEYPHYENKKFSTSTIETLKNSHVHSNDNNIKHSASGNASFSNSSTLSTTHELNNNIGSNYSSTTATPSHTTNKNRKYSNNIANGGMYFRRISGSSSSFSHPHLLIDDLLKSVSDEFVKFQTANTQLYKVMVIISIPEDSSNTRNPDILIPQILPRFFKNDFSGGSWNDPFSKDMDRTGSTNCSSYIPFKESFFNAKHNTPYSNNNDPLGSDGVCGAGLRRDKKIGDNKLTNPNRIILNHDLLNIFKTKYGPTLLSQDEFLSIMSKPRSTERDLELTVYIRNIISTTSEIIFFLENLDISFYTKLRNLDVKRCYSSTSATTANTTINDDSKANDGTNTHMSSNMGSTYDSTRNSFSSNTSVPKHQINTNASKEEAKKQLFHPQQYYKNTDTPSVSTASSSSSFSCLQQPSSADTKTALEPSPSYQTTSTSSFSNIGHSISNLFRSTNTSKTNNAASNNASGVNDDANCGDGKGNDTNNANDSIDENSTPEDQDYLELTKWKQQMLELLSGIIMDFCEVKQAFHDVVIRGVIDAQNITLKDPYTFSSMKGELSYDSILSAHRLSEDIQQRSNFRYNKINNSQNATSNVKYPLLSHTKINTTLAVLAGHRNDSAFLQRRNYRHAKRDKITEDLKTHLIKQDVETSDSDFWDCDESIKKFYFKLLDIYYYCTTVLEQLVVAKENFLNNVFRNMNNELLASIFKYEFEDQQLQQQQQQLQHHQLIDDEIDTFLLHKDIISEEGGGKKPMGGTSILIREDQPWFLQSDYDSQLIYDDKGFIKAGTKEALIEHLTSHKTVDRFFIVVFLTTFRSMLTCNDLLRSLLERYNLPPPEGLSYEQYNSWVEKKMIPIKEAVMNVVLIFLSDYWCPAYYEPGVEDIKILADVALTEKTKHAEEVAKLIDEKLIKCGYSNKNGNHTDKNSNMGEDHPQKSSTASVLSGGLSSTPSVVSSTKLNLPLNKPSNSPSPHSMGTIKLLDLSPSEFAEQLTVKECELYSKINTFECLDRIWGKKYCSFGGSPNIKKFISTSNHLTNYVTFQIVKLTDIQKRCSTIEFFINTAVVCRSLNNFSSMTAIISAMYSSPVYRLKNTWELVDKNIKNKLSELNVLMESFRNFARYREVLNNVTKSSEPYIPFLGVYLSDLTFISSGNPDYLRNSQNQIINFAKRIRITEILKEITNCKKRTYKLNKNTQLLNFIESYCCNNTDSNGKCIIPGIELLYNQSLIIEPRDKQQNKSLINSTNKNFNQSTKHQQYQEGSGICDELGAGSVPDKDQKKSIDKQNSHIKKSAKRLLFSNKNK</sequence>
<dbReference type="PROSITE" id="PS00720">
    <property type="entry name" value="RASGEF"/>
    <property type="match status" value="1"/>
</dbReference>
<evidence type="ECO:0000256" key="3">
    <source>
        <dbReference type="ARBA" id="ARBA00022658"/>
    </source>
</evidence>
<evidence type="ECO:0000259" key="9">
    <source>
        <dbReference type="PROSITE" id="PS50009"/>
    </source>
</evidence>
<dbReference type="InterPro" id="IPR036964">
    <property type="entry name" value="RASGEF_cat_dom_sf"/>
</dbReference>
<proteinExistence type="predicted"/>
<organism evidence="11 12">
    <name type="scientific">Saccharomycodes ludwigii</name>
    <dbReference type="NCBI Taxonomy" id="36035"/>
    <lineage>
        <taxon>Eukaryota</taxon>
        <taxon>Fungi</taxon>
        <taxon>Dikarya</taxon>
        <taxon>Ascomycota</taxon>
        <taxon>Saccharomycotina</taxon>
        <taxon>Saccharomycetes</taxon>
        <taxon>Saccharomycodales</taxon>
        <taxon>Saccharomycodaceae</taxon>
        <taxon>Saccharomycodes</taxon>
    </lineage>
</organism>
<dbReference type="PANTHER" id="PTHR23113:SF368">
    <property type="entry name" value="CELL DIVISION CONTROL PROTEIN 25"/>
    <property type="match status" value="1"/>
</dbReference>
<dbReference type="Pfam" id="PF07653">
    <property type="entry name" value="SH3_2"/>
    <property type="match status" value="1"/>
</dbReference>
<accession>A0A376B4P1</accession>
<dbReference type="Pfam" id="PF00617">
    <property type="entry name" value="RasGEF"/>
    <property type="match status" value="1"/>
</dbReference>
<dbReference type="VEuPathDB" id="FungiDB:SCODWIG_01394"/>
<reference evidence="12" key="1">
    <citation type="submission" date="2018-06" db="EMBL/GenBank/DDBJ databases">
        <authorList>
            <person name="Guldener U."/>
        </authorList>
    </citation>
    <scope>NUCLEOTIDE SEQUENCE [LARGE SCALE GENOMIC DNA]</scope>
    <source>
        <strain evidence="12">UTAD17</strain>
    </source>
</reference>
<feature type="compositionally biased region" description="Low complexity" evidence="7">
    <location>
        <begin position="1163"/>
        <end position="1173"/>
    </location>
</feature>
<dbReference type="GO" id="GO:0005085">
    <property type="term" value="F:guanyl-nucleotide exchange factor activity"/>
    <property type="evidence" value="ECO:0007669"/>
    <property type="project" value="UniProtKB-KW"/>
</dbReference>
<dbReference type="InterPro" id="IPR008937">
    <property type="entry name" value="Ras-like_GEF"/>
</dbReference>
<evidence type="ECO:0000313" key="12">
    <source>
        <dbReference type="Proteomes" id="UP000262825"/>
    </source>
</evidence>
<evidence type="ECO:0000256" key="1">
    <source>
        <dbReference type="ARBA" id="ARBA00022443"/>
    </source>
</evidence>
<feature type="region of interest" description="Disordered" evidence="7">
    <location>
        <begin position="1163"/>
        <end position="1202"/>
    </location>
</feature>
<feature type="compositionally biased region" description="Low complexity" evidence="7">
    <location>
        <begin position="1"/>
        <end position="16"/>
    </location>
</feature>
<evidence type="ECO:0000259" key="10">
    <source>
        <dbReference type="PROSITE" id="PS50212"/>
    </source>
</evidence>
<feature type="compositionally biased region" description="Polar residues" evidence="7">
    <location>
        <begin position="764"/>
        <end position="792"/>
    </location>
</feature>
<evidence type="ECO:0000259" key="8">
    <source>
        <dbReference type="PROSITE" id="PS50002"/>
    </source>
</evidence>
<feature type="region of interest" description="Disordered" evidence="7">
    <location>
        <begin position="1625"/>
        <end position="1678"/>
    </location>
</feature>
<feature type="compositionally biased region" description="Low complexity" evidence="7">
    <location>
        <begin position="149"/>
        <end position="178"/>
    </location>
</feature>
<evidence type="ECO:0000256" key="6">
    <source>
        <dbReference type="PROSITE-ProRule" id="PRU00192"/>
    </source>
</evidence>
<dbReference type="InterPro" id="IPR023578">
    <property type="entry name" value="Ras_GEF_dom_sf"/>
</dbReference>
<dbReference type="PROSITE" id="PS50009">
    <property type="entry name" value="RASGEF_CAT"/>
    <property type="match status" value="1"/>
</dbReference>
<feature type="region of interest" description="Disordered" evidence="7">
    <location>
        <begin position="588"/>
        <end position="627"/>
    </location>
</feature>
<dbReference type="CDD" id="cd06224">
    <property type="entry name" value="REM"/>
    <property type="match status" value="1"/>
</dbReference>
<name>A0A376B4P1_9ASCO</name>
<feature type="region of interest" description="Disordered" evidence="7">
    <location>
        <begin position="748"/>
        <end position="792"/>
    </location>
</feature>
<dbReference type="PROSITE" id="PS50002">
    <property type="entry name" value="SH3"/>
    <property type="match status" value="1"/>
</dbReference>
<feature type="compositionally biased region" description="Basic and acidic residues" evidence="7">
    <location>
        <begin position="1978"/>
        <end position="1990"/>
    </location>
</feature>
<evidence type="ECO:0000256" key="2">
    <source>
        <dbReference type="ARBA" id="ARBA00022618"/>
    </source>
</evidence>
<dbReference type="SMART" id="SM00326">
    <property type="entry name" value="SH3"/>
    <property type="match status" value="1"/>
</dbReference>
<feature type="compositionally biased region" description="Basic and acidic residues" evidence="7">
    <location>
        <begin position="1625"/>
        <end position="1639"/>
    </location>
</feature>
<dbReference type="Gene3D" id="1.10.840.10">
    <property type="entry name" value="Ras guanine-nucleotide exchange factors catalytic domain"/>
    <property type="match status" value="1"/>
</dbReference>
<feature type="region of interest" description="Disordered" evidence="7">
    <location>
        <begin position="1035"/>
        <end position="1077"/>
    </location>
</feature>
<keyword evidence="4" id="KW-0131">Cell cycle</keyword>
<evidence type="ECO:0000256" key="5">
    <source>
        <dbReference type="PROSITE-ProRule" id="PRU00168"/>
    </source>
</evidence>
<feature type="domain" description="N-terminal Ras-GEF" evidence="10">
    <location>
        <begin position="1485"/>
        <end position="1618"/>
    </location>
</feature>
<feature type="compositionally biased region" description="Polar residues" evidence="7">
    <location>
        <begin position="1046"/>
        <end position="1077"/>
    </location>
</feature>
<keyword evidence="12" id="KW-1185">Reference proteome</keyword>
<dbReference type="SUPFAM" id="SSF48366">
    <property type="entry name" value="Ras GEF"/>
    <property type="match status" value="1"/>
</dbReference>
<dbReference type="EMBL" id="UFAJ01000176">
    <property type="protein sequence ID" value="SSD59633.1"/>
    <property type="molecule type" value="Genomic_DNA"/>
</dbReference>
<dbReference type="InterPro" id="IPR001452">
    <property type="entry name" value="SH3_domain"/>
</dbReference>
<feature type="compositionally biased region" description="Low complexity" evidence="7">
    <location>
        <begin position="1106"/>
        <end position="1124"/>
    </location>
</feature>
<feature type="region of interest" description="Disordered" evidence="7">
    <location>
        <begin position="1099"/>
        <end position="1144"/>
    </location>
</feature>
<evidence type="ECO:0000256" key="4">
    <source>
        <dbReference type="ARBA" id="ARBA00023306"/>
    </source>
</evidence>
<dbReference type="SMART" id="SM00229">
    <property type="entry name" value="RasGEFN"/>
    <property type="match status" value="1"/>
</dbReference>
<keyword evidence="2" id="KW-0132">Cell division</keyword>
<dbReference type="Gene3D" id="2.30.30.40">
    <property type="entry name" value="SH3 Domains"/>
    <property type="match status" value="1"/>
</dbReference>
<feature type="region of interest" description="Disordered" evidence="7">
    <location>
        <begin position="1968"/>
        <end position="2007"/>
    </location>
</feature>
<feature type="compositionally biased region" description="Low complexity" evidence="7">
    <location>
        <begin position="748"/>
        <end position="763"/>
    </location>
</feature>
<protein>
    <recommendedName>
        <fullName evidence="13">Cell division control protein 25</fullName>
    </recommendedName>
</protein>
<feature type="compositionally biased region" description="Low complexity" evidence="7">
    <location>
        <begin position="188"/>
        <end position="225"/>
    </location>
</feature>
<dbReference type="InterPro" id="IPR000651">
    <property type="entry name" value="Ras-like_Gua-exchang_fac_N"/>
</dbReference>
<evidence type="ECO:0008006" key="13">
    <source>
        <dbReference type="Google" id="ProtNLM"/>
    </source>
</evidence>
<evidence type="ECO:0000313" key="11">
    <source>
        <dbReference type="EMBL" id="SSD59633.1"/>
    </source>
</evidence>
<feature type="region of interest" description="Disordered" evidence="7">
    <location>
        <begin position="1"/>
        <end position="29"/>
    </location>
</feature>
<gene>
    <name evidence="11" type="ORF">SCODWIG_01394</name>
</gene>
<feature type="compositionally biased region" description="Low complexity" evidence="7">
    <location>
        <begin position="1134"/>
        <end position="1144"/>
    </location>
</feature>
<feature type="domain" description="Ras-GEF" evidence="9">
    <location>
        <begin position="1688"/>
        <end position="1937"/>
    </location>
</feature>
<feature type="compositionally biased region" description="Polar residues" evidence="7">
    <location>
        <begin position="1640"/>
        <end position="1661"/>
    </location>
</feature>
<dbReference type="CDD" id="cd00155">
    <property type="entry name" value="RasGEF"/>
    <property type="match status" value="1"/>
</dbReference>
<feature type="region of interest" description="Disordered" evidence="7">
    <location>
        <begin position="333"/>
        <end position="358"/>
    </location>
</feature>
<feature type="region of interest" description="Disordered" evidence="7">
    <location>
        <begin position="416"/>
        <end position="454"/>
    </location>
</feature>
<dbReference type="InterPro" id="IPR019804">
    <property type="entry name" value="Ras_G-nucl-exch_fac_CS"/>
</dbReference>
<dbReference type="SUPFAM" id="SSF50044">
    <property type="entry name" value="SH3-domain"/>
    <property type="match status" value="1"/>
</dbReference>
<keyword evidence="3 5" id="KW-0344">Guanine-nucleotide releasing factor</keyword>
<dbReference type="SMART" id="SM00147">
    <property type="entry name" value="RasGEF"/>
    <property type="match status" value="1"/>
</dbReference>
<dbReference type="GO" id="GO:0007265">
    <property type="term" value="P:Ras protein signal transduction"/>
    <property type="evidence" value="ECO:0007669"/>
    <property type="project" value="TreeGrafter"/>
</dbReference>
<feature type="region of interest" description="Disordered" evidence="7">
    <location>
        <begin position="149"/>
        <end position="238"/>
    </location>
</feature>
<dbReference type="PANTHER" id="PTHR23113">
    <property type="entry name" value="GUANINE NUCLEOTIDE EXCHANGE FACTOR"/>
    <property type="match status" value="1"/>
</dbReference>